<dbReference type="InterPro" id="IPR011646">
    <property type="entry name" value="KAP_P-loop"/>
</dbReference>
<evidence type="ECO:0000259" key="1">
    <source>
        <dbReference type="Pfam" id="PF07693"/>
    </source>
</evidence>
<dbReference type="KEGG" id="cep:Cri9333_3760"/>
<evidence type="ECO:0000313" key="3">
    <source>
        <dbReference type="Proteomes" id="UP000010472"/>
    </source>
</evidence>
<dbReference type="eggNOG" id="COG0468">
    <property type="taxonomic scope" value="Bacteria"/>
</dbReference>
<dbReference type="Gene3D" id="3.40.50.300">
    <property type="entry name" value="P-loop containing nucleotide triphosphate hydrolases"/>
    <property type="match status" value="1"/>
</dbReference>
<evidence type="ECO:0000313" key="2">
    <source>
        <dbReference type="EMBL" id="AFZ14570.1"/>
    </source>
</evidence>
<dbReference type="RefSeq" id="WP_015204671.1">
    <property type="nucleotide sequence ID" value="NC_019753.1"/>
</dbReference>
<accession>K9W561</accession>
<dbReference type="SUPFAM" id="SSF52540">
    <property type="entry name" value="P-loop containing nucleoside triphosphate hydrolases"/>
    <property type="match status" value="1"/>
</dbReference>
<dbReference type="Pfam" id="PF07693">
    <property type="entry name" value="KAP_NTPase"/>
    <property type="match status" value="1"/>
</dbReference>
<dbReference type="PATRIC" id="fig|1173022.3.peg.4045"/>
<dbReference type="STRING" id="1173022.Cri9333_3760"/>
<protein>
    <recommendedName>
        <fullName evidence="1">KAP NTPase domain-containing protein</fullName>
    </recommendedName>
</protein>
<dbReference type="HOGENOM" id="CLU_041246_0_0_3"/>
<organism evidence="2 3">
    <name type="scientific">Crinalium epipsammum PCC 9333</name>
    <dbReference type="NCBI Taxonomy" id="1173022"/>
    <lineage>
        <taxon>Bacteria</taxon>
        <taxon>Bacillati</taxon>
        <taxon>Cyanobacteriota</taxon>
        <taxon>Cyanophyceae</taxon>
        <taxon>Gomontiellales</taxon>
        <taxon>Gomontiellaceae</taxon>
        <taxon>Crinalium</taxon>
    </lineage>
</organism>
<feature type="domain" description="KAP NTPase" evidence="1">
    <location>
        <begin position="54"/>
        <end position="217"/>
    </location>
</feature>
<dbReference type="OrthoDB" id="477505at2"/>
<dbReference type="EMBL" id="CP003620">
    <property type="protein sequence ID" value="AFZ14570.1"/>
    <property type="molecule type" value="Genomic_DNA"/>
</dbReference>
<sequence>MSLNIAKFYQACNPSPLVVSKAEDRKYYIDFSSVRGVNIVRELGRSIKLSVDQPTCNLFTGHIGCGKSTELQLLKAELEKQGFHAVYFESSQVLEMADVDVTDILLAIARQLSESLQAIGIKLQPGFFANLFTSIGELLQTPLEFEGEFSVVIAKITAKTKDSPNLRSKLRQYLEPRTNSIINAINQEILKPAQKILKQKDKKGLVVIVDNLDRLDNSIKPNGQIQPEYLFIERGEQLNQLHCHVVYTVPLILVFSNALGRLANRFGKDPKVLPMVPVELRQGGGECKEGMALLSQMVMARAFPDENIVRRYDLITEVFDSPETLERLCRVSGGHVRNLLMLLRRCLEREDPPFPQACIEDVIKQRCNELSLGIDENEWTLLREVAQQQIIRGEEKYQTLVRDMFVFEYRDNEGSWFDINPILKEAKEFQP</sequence>
<dbReference type="AlphaFoldDB" id="K9W561"/>
<proteinExistence type="predicted"/>
<dbReference type="InterPro" id="IPR027417">
    <property type="entry name" value="P-loop_NTPase"/>
</dbReference>
<keyword evidence="3" id="KW-1185">Reference proteome</keyword>
<dbReference type="Proteomes" id="UP000010472">
    <property type="component" value="Chromosome"/>
</dbReference>
<name>K9W561_9CYAN</name>
<gene>
    <name evidence="2" type="ORF">Cri9333_3760</name>
</gene>
<reference evidence="2 3" key="1">
    <citation type="submission" date="2012-06" db="EMBL/GenBank/DDBJ databases">
        <title>Finished chromosome of genome of Crinalium epipsammum PCC 9333.</title>
        <authorList>
            <consortium name="US DOE Joint Genome Institute"/>
            <person name="Gugger M."/>
            <person name="Coursin T."/>
            <person name="Rippka R."/>
            <person name="Tandeau De Marsac N."/>
            <person name="Huntemann M."/>
            <person name="Wei C.-L."/>
            <person name="Han J."/>
            <person name="Detter J.C."/>
            <person name="Han C."/>
            <person name="Tapia R."/>
            <person name="Davenport K."/>
            <person name="Daligault H."/>
            <person name="Erkkila T."/>
            <person name="Gu W."/>
            <person name="Munk A.C.C."/>
            <person name="Teshima H."/>
            <person name="Xu Y."/>
            <person name="Chain P."/>
            <person name="Chen A."/>
            <person name="Krypides N."/>
            <person name="Mavromatis K."/>
            <person name="Markowitz V."/>
            <person name="Szeto E."/>
            <person name="Ivanova N."/>
            <person name="Mikhailova N."/>
            <person name="Ovchinnikova G."/>
            <person name="Pagani I."/>
            <person name="Pati A."/>
            <person name="Goodwin L."/>
            <person name="Peters L."/>
            <person name="Pitluck S."/>
            <person name="Woyke T."/>
            <person name="Kerfeld C."/>
        </authorList>
    </citation>
    <scope>NUCLEOTIDE SEQUENCE [LARGE SCALE GENOMIC DNA]</scope>
    <source>
        <strain evidence="2 3">PCC 9333</strain>
    </source>
</reference>